<dbReference type="RefSeq" id="WP_256764966.1">
    <property type="nucleotide sequence ID" value="NZ_JANIGO010000004.1"/>
</dbReference>
<name>A0ABT1WI11_9BURK</name>
<gene>
    <name evidence="2" type="ORF">NQT62_12045</name>
</gene>
<protein>
    <recommendedName>
        <fullName evidence="1">DUF8198 domain-containing protein</fullName>
    </recommendedName>
</protein>
<dbReference type="Proteomes" id="UP001204142">
    <property type="component" value="Unassembled WGS sequence"/>
</dbReference>
<dbReference type="InterPro" id="IPR058063">
    <property type="entry name" value="FFLEE_fam"/>
</dbReference>
<organism evidence="2 3">
    <name type="scientific">Limnobacter humi</name>
    <dbReference type="NCBI Taxonomy" id="1778671"/>
    <lineage>
        <taxon>Bacteria</taxon>
        <taxon>Pseudomonadati</taxon>
        <taxon>Pseudomonadota</taxon>
        <taxon>Betaproteobacteria</taxon>
        <taxon>Burkholderiales</taxon>
        <taxon>Burkholderiaceae</taxon>
        <taxon>Limnobacter</taxon>
    </lineage>
</organism>
<feature type="domain" description="DUF8198" evidence="1">
    <location>
        <begin position="20"/>
        <end position="230"/>
    </location>
</feature>
<reference evidence="2 3" key="1">
    <citation type="submission" date="2022-07" db="EMBL/GenBank/DDBJ databases">
        <authorList>
            <person name="Xamxidin M."/>
            <person name="Wu M."/>
        </authorList>
    </citation>
    <scope>NUCLEOTIDE SEQUENCE [LARGE SCALE GENOMIC DNA]</scope>
    <source>
        <strain evidence="2 3">NBRC 111650</strain>
    </source>
</reference>
<dbReference type="NCBIfam" id="NF047641">
    <property type="entry name" value="FFLEE_fam"/>
    <property type="match status" value="1"/>
</dbReference>
<sequence>MNLTSASPSELQRSVRQMRRMTTANPELLRCLIEIKSFQNNRLKMTYQDLLDNKDTQAACRFFLDYLYTPRDLQDRDQQVERVLPKAEKYLPQAAVQVLAKVIYMDHLAEEMDLKLAQKMMELTINPKVLLDEKTYITLFRNTGEQTVRQQQVLLVPEVGRSLVKLTRVPLLSSVLRMTRGAARKAELEDFHDFLRAGLSAFASLKRPEDFFQTIVDRELALMEAIFNGELQGFQPHPTAG</sequence>
<evidence type="ECO:0000259" key="1">
    <source>
        <dbReference type="Pfam" id="PF26621"/>
    </source>
</evidence>
<dbReference type="EMBL" id="JANIGO010000004">
    <property type="protein sequence ID" value="MCQ8897165.1"/>
    <property type="molecule type" value="Genomic_DNA"/>
</dbReference>
<comment type="caution">
    <text evidence="2">The sequence shown here is derived from an EMBL/GenBank/DDBJ whole genome shotgun (WGS) entry which is preliminary data.</text>
</comment>
<evidence type="ECO:0000313" key="3">
    <source>
        <dbReference type="Proteomes" id="UP001204142"/>
    </source>
</evidence>
<dbReference type="Pfam" id="PF26621">
    <property type="entry name" value="DUF8198"/>
    <property type="match status" value="1"/>
</dbReference>
<keyword evidence="3" id="KW-1185">Reference proteome</keyword>
<dbReference type="InterPro" id="IPR058511">
    <property type="entry name" value="DUF8198"/>
</dbReference>
<proteinExistence type="predicted"/>
<evidence type="ECO:0000313" key="2">
    <source>
        <dbReference type="EMBL" id="MCQ8897165.1"/>
    </source>
</evidence>
<accession>A0ABT1WI11</accession>